<organism evidence="2 3">
    <name type="scientific">Anaerococcus prevotii (strain ATCC 9321 / DSM 20548 / JCM 6508 / NCTC 11806 / PC1)</name>
    <name type="common">Peptostreptococcus prevotii</name>
    <name type="synonym">Peptococcus prevotii</name>
    <dbReference type="NCBI Taxonomy" id="525919"/>
    <lineage>
        <taxon>Bacteria</taxon>
        <taxon>Bacillati</taxon>
        <taxon>Bacillota</taxon>
        <taxon>Tissierellia</taxon>
        <taxon>Tissierellales</taxon>
        <taxon>Peptoniphilaceae</taxon>
        <taxon>Anaerococcus</taxon>
    </lineage>
</organism>
<evidence type="ECO:0000313" key="2">
    <source>
        <dbReference type="EMBL" id="ACV28210.1"/>
    </source>
</evidence>
<gene>
    <name evidence="2" type="ordered locus">Apre_0158</name>
</gene>
<reference evidence="2 3" key="1">
    <citation type="journal article" date="2009" name="Stand. Genomic Sci.">
        <title>Complete genome sequence of Anaerococcus prevotii type strain (PC1).</title>
        <authorList>
            <person name="Labutti K."/>
            <person name="Pukall R."/>
            <person name="Steenblock K."/>
            <person name="Glavina Del Rio T."/>
            <person name="Tice H."/>
            <person name="Copeland A."/>
            <person name="Cheng J.F."/>
            <person name="Lucas S."/>
            <person name="Chen F."/>
            <person name="Nolan M."/>
            <person name="Bruce D."/>
            <person name="Goodwin L."/>
            <person name="Pitluck S."/>
            <person name="Ivanova N."/>
            <person name="Mavromatis K."/>
            <person name="Ovchinnikova G."/>
            <person name="Pati A."/>
            <person name="Chen A."/>
            <person name="Palaniappan K."/>
            <person name="Land M."/>
            <person name="Hauser L."/>
            <person name="Chang Y.J."/>
            <person name="Jeffries C.D."/>
            <person name="Chain P."/>
            <person name="Saunders E."/>
            <person name="Brettin T."/>
            <person name="Detter J.C."/>
            <person name="Han C."/>
            <person name="Goker M."/>
            <person name="Bristow J."/>
            <person name="Eisen J.A."/>
            <person name="Markowitz V."/>
            <person name="Hugenholtz P."/>
            <person name="Kyrpides N.C."/>
            <person name="Klenk H.P."/>
            <person name="Lapidus A."/>
        </authorList>
    </citation>
    <scope>NUCLEOTIDE SEQUENCE [LARGE SCALE GENOMIC DNA]</scope>
    <source>
        <strain evidence="3">ATCC 9321 / DSM 20548 / JCM 6508 / NCTC 11806 / PC1</strain>
    </source>
</reference>
<name>C7RFE9_ANAPD</name>
<keyword evidence="1" id="KW-0812">Transmembrane</keyword>
<feature type="transmembrane region" description="Helical" evidence="1">
    <location>
        <begin position="84"/>
        <end position="103"/>
    </location>
</feature>
<dbReference type="InterPro" id="IPR025962">
    <property type="entry name" value="SdpI/YhfL"/>
</dbReference>
<dbReference type="Proteomes" id="UP000002294">
    <property type="component" value="Chromosome"/>
</dbReference>
<dbReference type="OrthoDB" id="1693104at2"/>
<keyword evidence="1" id="KW-0472">Membrane</keyword>
<dbReference type="eggNOG" id="ENOG50341PH">
    <property type="taxonomic scope" value="Bacteria"/>
</dbReference>
<accession>C7RFE9</accession>
<dbReference type="AlphaFoldDB" id="C7RFE9"/>
<sequence>MGPLIITDILLLIFSIYIGIFLINFHSSYPEMAVGFHVWEVCYSKETWDYGNKFAGKVAICLGLVFFGLIFPLCLYFGNNRNYLSILITLLVILYMILLFFIVKMWMRKKFSLKDE</sequence>
<dbReference type="Pfam" id="PF13630">
    <property type="entry name" value="SdpI"/>
    <property type="match status" value="1"/>
</dbReference>
<proteinExistence type="predicted"/>
<feature type="transmembrane region" description="Helical" evidence="1">
    <location>
        <begin position="6"/>
        <end position="25"/>
    </location>
</feature>
<dbReference type="EMBL" id="CP001708">
    <property type="protein sequence ID" value="ACV28210.1"/>
    <property type="molecule type" value="Genomic_DNA"/>
</dbReference>
<keyword evidence="3" id="KW-1185">Reference proteome</keyword>
<dbReference type="STRING" id="525919.Apre_0158"/>
<keyword evidence="1" id="KW-1133">Transmembrane helix</keyword>
<evidence type="ECO:0000313" key="3">
    <source>
        <dbReference type="Proteomes" id="UP000002294"/>
    </source>
</evidence>
<dbReference type="RefSeq" id="WP_012803629.1">
    <property type="nucleotide sequence ID" value="NC_013171.1"/>
</dbReference>
<evidence type="ECO:0008006" key="4">
    <source>
        <dbReference type="Google" id="ProtNLM"/>
    </source>
</evidence>
<feature type="transmembrane region" description="Helical" evidence="1">
    <location>
        <begin position="54"/>
        <end position="78"/>
    </location>
</feature>
<evidence type="ECO:0000256" key="1">
    <source>
        <dbReference type="SAM" id="Phobius"/>
    </source>
</evidence>
<protein>
    <recommendedName>
        <fullName evidence="4">SdpI/YhfL protein family</fullName>
    </recommendedName>
</protein>
<dbReference type="KEGG" id="apr:Apre_0158"/>
<dbReference type="HOGENOM" id="CLU_144612_0_0_9"/>